<dbReference type="EMBL" id="CM020619">
    <property type="protein sequence ID" value="KAK1864065.1"/>
    <property type="molecule type" value="Genomic_DNA"/>
</dbReference>
<dbReference type="Proteomes" id="UP000798662">
    <property type="component" value="Chromosome 2"/>
</dbReference>
<gene>
    <name evidence="1" type="ORF">I4F81_006615</name>
</gene>
<evidence type="ECO:0000313" key="1">
    <source>
        <dbReference type="EMBL" id="KAK1864065.1"/>
    </source>
</evidence>
<accession>A0ACC3C272</accession>
<reference evidence="1" key="1">
    <citation type="submission" date="2019-11" db="EMBL/GenBank/DDBJ databases">
        <title>Nori genome reveals adaptations in red seaweeds to the harsh intertidal environment.</title>
        <authorList>
            <person name="Wang D."/>
            <person name="Mao Y."/>
        </authorList>
    </citation>
    <scope>NUCLEOTIDE SEQUENCE</scope>
    <source>
        <tissue evidence="1">Gametophyte</tissue>
    </source>
</reference>
<organism evidence="1 2">
    <name type="scientific">Pyropia yezoensis</name>
    <name type="common">Susabi-nori</name>
    <name type="synonym">Porphyra yezoensis</name>
    <dbReference type="NCBI Taxonomy" id="2788"/>
    <lineage>
        <taxon>Eukaryota</taxon>
        <taxon>Rhodophyta</taxon>
        <taxon>Bangiophyceae</taxon>
        <taxon>Bangiales</taxon>
        <taxon>Bangiaceae</taxon>
        <taxon>Pyropia</taxon>
    </lineage>
</organism>
<comment type="caution">
    <text evidence="1">The sequence shown here is derived from an EMBL/GenBank/DDBJ whole genome shotgun (WGS) entry which is preliminary data.</text>
</comment>
<sequence length="3237" mass="336066">MAGPLLVAAAAISAALTLVAVAAALLLRRRLHLHLRLASGSLVVSSPPGASDLLPAGLSVTVSTRVAALLAQHLCGALVDIHASRVVVHLPPKGDGKDVEGGEGGAGAEPAAEGAARALPRPVRSSSPGGTRGGLTAGGGWTHYVKNVVRNSAAEGAIICFRAFHIRVDDLSVFRAGAFTVSASEVVLAARPVGVLAGRFSLSASRLAVTANPRGTAAAASLTLPTPFVVTATVAANPVTPLKGRTSGVLDDLRLHVAVPQMALSLGGTAGGERAADSADWDEEAGVSGPLVTAATGALDLHLCPGHTRALQSKLPRFIPVLPRPRAQGAIRYWDGWAAVEDVSVRAVAPVGRRRGGGGRIGGRPPWGRTPVSPGVRAAHGLAAAVRRERGGLSAAATAGPDAPGGVAPAPSPALPAEGVFVSIGRLRIKSFGTDKQHQQLASRSVLTLDGFRAGSLASEVLDEGVLVQLCYADPASARSRGGVSASASTLRLSQDGGNGRGGTAASAAAVPTATPSAAAAAGAAAIPATALASARGSASSPAVLVSPTLPLLTATAPAAAAAGLPVDDPATASESSMGIASEELSSLTGSVGQAAQTPGLTPPSADASASGAGVAGMARGGGGGGAGAGAGAGDEVGVGHGGGGGSQSAAGGAAPRVDGAGTGNGALRTPASQAAAVATLAAACPAAAFYAARLHGSIDVNVAAAHVVRTEATMDGVVAAAEPVALAALLGRLRAALVSLRTARATAGTPSHAARHSWDGSRAALLATARRSEAAPGAAAVLSEQDRWARSFMFSGGLAARPRMEASVDLRNGGFLLLARPDGPVALTAPSETMHMGPGAELLPFPLSASSDGLDVPVAPPAADRSGGTDGAATAATVSAAATAAADAAATRVGVGVSADGGADSVAAPPRESQALVLLVTRLHVPALVRPGTATSSSLEALEAPIMVDAAVDGTSLLHATCDGVVTSAKVDRVAGSVNAESRLSVNVAGSDMRWDYDLQTVLDSLPDVVRGARAAWCDGDGERDKDGGVLPVGLALPRRPVVPCDAAHGDAARLADVAGCSTESPATASAIPPEAGGVTLPVPARHPRGEVGSGGTAAGASPAPGRHRNVRGAGDGGRGVATRLDRMLTTLRALTLTVSDARIKASFPDGPSSGASIVGVAAMSPADSVWVVSGVTWFLQDVPFAHAATIRLDNPLVSLAVTAQPQSVRLHADGLRGILPHDFAFGTRLQEWIIRIKAVVTLAKARKAARRAAEKEVAAREVVTGGMATGSSPLTPTGRVAREPSGDADAIAAARAASGGVPHGHLESGTFMARAASSDEEVWAEARDTPTEQGAVPSPLPSTRPATGPGLSSIAGGGDSGMPVGKKKPMPDLHISVSDAEVYLEDDPLNGWLTRMLPLMQDETRERLHRNELMEDKLVELSERQLAELGDTLLAQLKERDSDIFVDRAQQLAAASPPLRVADGHLPPLRNAALASLQMAYVSFSMVMDADTIARGSAASLDQVRRLDSFTPERGTHPRDHRAGWADIGFRTIHATLRGGRLGFRDYPTAFVSFDEATLADAVFGLATQRTVAPYWATTTVSLGRRARATLVKGLASQKMFCDAHLRVGRLQAVWNTAFIPVFMDFTKACARFGGGGKDPSPRLPWFDNMRLACHGGLRVTATKLRGRLGGSSSPYTLTDHYVDLAADRLVYVMSRLEGEDVPAPIEFSADRLVIRPAVFHIHRRSVVTFAPVAVLLTPIPSVESPGDASDHYCLPFPAVMPLPLDRGAPSSSQSARSHRPGGGGASASLSRSLRGGGGGGVGGGGSNGRGNLCGMPPSSRESAYLGAAPTPVSTAPDGGISSQVVLWREETPATATLSPAGDFTQWFTPLSKIDRHDSFASMRSVGMELRVDVRVTHAHVPRPGEAGYAASCNQAAQRTSLSTAMGYHHHLYNQPTAGGGADEAGGSRPRTSRRASSHTGLPQLAAEDAAAPVQRRLSRVGSNGRAERPVDAAQPTPSKGVDPAVTGRRRSRGPLRGAPSQSSLKRETSTDAGSFGTATDFNSHTQSTHGGKRASVRDEGWIAPAGCSVLFSDGITTLRRVIRMLAKPEVSCLPAARRVDRGRKPPAAETTGSIMHKIRVSVTTRDLNVMVYNNLEVGHGLLLSVRDTSVDLVMNRLRVKMPLTGLPGRRVEMTKRVVDVRDLHTRIRLPGLDLGGDEHDMGFLCSISQVLLSDDPSHRVSTAAMSRPRSSGFGRKMDMTTSPFHTFSNSDSFQRGSKLETAEFELRLGIHDVRMVWSPTRRNSVWTWPEAFAEKSFTMRAGNVDALPFDDVGADGVDDGYGSYFPEDDELEDDIGPDAVRPAPSTGTADADEGGAASEAASDLDGSEGCLTRHSTSVLPRRGGRGRRVADGPGAGTLLELLDEIDPVTGAVLSAEKPVGSEPRDGGASPSNQHDAASTLPRSTVATPGRRILESRAKFELRISNPQVLFGSPETKGYLFLASDWANLGFIRKTVEQDTQVGGVDTFVESETRVHLDNSQIYTLIDGVDDFDVDSVWLSSKAASLPDCDLLPLTRLTTQSLALDMVYLTNKAADDGDGGATDEHVRPSTLYISVPALHMFSTSPQLQTFMNVIIKVLMQRDPLSIDVNEELSALRYNLQLAGGHVSTAELVDQRRRLRNVLHQFNYALDTAQEDLMAGLVLPEAGDTDLFACRSRYKAKLKALTTYLRKEHKPGDTAVGLASPGGVGGGPGGGSGVDGDGGGELYTSMYLSYSFDHSSWTLRELIGDRPPLVELTLDDLVCRHVFYLGRGSSQEFTFADVDVKNRMKNGYFRSILQPDFSLYHRSAAQHEGGGQLVADSSLPATFAAPSGEAFVAAAPSTAPPRPALSVSPLSQRSAIKSTDGSAVAFKWYALQIDRVGGIPVYEVLTINIAPLTAAMTHRLFEALFRFIFPSDELDVEVADTGPDAAESTSAPVRIATRTAAYLRRRRAAAASAAAADDGEAGETARRAATGPLHARSRADDVVAMQERGASTMLFKYVYIGEVQLTASYKSKESDAKGLLDFKDMTVRAPSQMYSSQLWTWKLFFNRVKQDMIFTVAKRAASNYTKLKLFGIRGTRDRMLSGAEAVVDSLFTKMGRSPRPLSSDAPIGIDDGGDEAGVSPRGGGGGSSWAAGPTSDGGGSHDGPPVGDSHSRPRGAPRSVSEVVDDHSTTDVGLALPHHEEARRAKCLQLLYGDKPMPDAVGTSRRGKFVRA</sequence>
<name>A0ACC3C272_PYRYE</name>
<keyword evidence="2" id="KW-1185">Reference proteome</keyword>
<proteinExistence type="predicted"/>
<protein>
    <submittedName>
        <fullName evidence="1">Uncharacterized protein</fullName>
    </submittedName>
</protein>
<evidence type="ECO:0000313" key="2">
    <source>
        <dbReference type="Proteomes" id="UP000798662"/>
    </source>
</evidence>